<evidence type="ECO:0000256" key="5">
    <source>
        <dbReference type="ARBA" id="ARBA00023274"/>
    </source>
</evidence>
<dbReference type="GO" id="GO:0005737">
    <property type="term" value="C:cytoplasm"/>
    <property type="evidence" value="ECO:0007669"/>
    <property type="project" value="UniProtKB-ARBA"/>
</dbReference>
<comment type="subunit">
    <text evidence="6">Part of the 50S ribosomal subunit. Contacts protein L20.</text>
</comment>
<evidence type="ECO:0000256" key="2">
    <source>
        <dbReference type="ARBA" id="ARBA00022730"/>
    </source>
</evidence>
<dbReference type="GO" id="GO:0005840">
    <property type="term" value="C:ribosome"/>
    <property type="evidence" value="ECO:0007669"/>
    <property type="project" value="UniProtKB-KW"/>
</dbReference>
<dbReference type="AlphaFoldDB" id="A0A3S9J7N9"/>
<dbReference type="GO" id="GO:1990904">
    <property type="term" value="C:ribonucleoprotein complex"/>
    <property type="evidence" value="ECO:0007669"/>
    <property type="project" value="UniProtKB-KW"/>
</dbReference>
<keyword evidence="3 6" id="KW-0694">RNA-binding</keyword>
<dbReference type="GO" id="GO:0003735">
    <property type="term" value="F:structural constituent of ribosome"/>
    <property type="evidence" value="ECO:0007669"/>
    <property type="project" value="InterPro"/>
</dbReference>
<evidence type="ECO:0000256" key="3">
    <source>
        <dbReference type="ARBA" id="ARBA00022884"/>
    </source>
</evidence>
<dbReference type="NCBIfam" id="TIGR00061">
    <property type="entry name" value="L21"/>
    <property type="match status" value="1"/>
</dbReference>
<sequence length="104" mass="12618">MYAILQYGNKQYLISEGKIINLDKINNKIGKILFLKKVLFLLYKNKTYIGKPIIKNVKVKIKIIKHDREKKIKIIKFHRRKHHLKKQGHRQWFTKIKVLKIKIK</sequence>
<keyword evidence="5 6" id="KW-0687">Ribonucleoprotein</keyword>
<dbReference type="RefSeq" id="WP_126071569.1">
    <property type="nucleotide sequence ID" value="NZ_CP026513.1"/>
</dbReference>
<dbReference type="InterPro" id="IPR036164">
    <property type="entry name" value="bL21-like_sf"/>
</dbReference>
<dbReference type="GO" id="GO:0006412">
    <property type="term" value="P:translation"/>
    <property type="evidence" value="ECO:0007669"/>
    <property type="project" value="UniProtKB-UniRule"/>
</dbReference>
<keyword evidence="2 6" id="KW-0699">rRNA-binding</keyword>
<proteinExistence type="inferred from homology"/>
<reference evidence="8 9" key="1">
    <citation type="journal article" date="2018" name="Genome Biol. Evol.">
        <title>Partnering With a Pest: Genomes of Hemlock Woolly Adelgid Symbionts Reveal Atypical Nutritional Provisioning Patterns in Dual-Obligate Bacteria.</title>
        <authorList>
            <person name="Weglarz K.M."/>
            <person name="Havill N.P."/>
            <person name="Burke G.R."/>
            <person name="von Dohlen C.D."/>
        </authorList>
    </citation>
    <scope>NUCLEOTIDE SEQUENCE [LARGE SCALE GENOMIC DNA]</scope>
    <source>
        <strain evidence="8">ENA</strain>
    </source>
</reference>
<dbReference type="InterPro" id="IPR001787">
    <property type="entry name" value="Ribosomal_bL21"/>
</dbReference>
<dbReference type="PROSITE" id="PS01169">
    <property type="entry name" value="RIBOSOMAL_L21"/>
    <property type="match status" value="1"/>
</dbReference>
<dbReference type="PANTHER" id="PTHR21349:SF0">
    <property type="entry name" value="LARGE RIBOSOMAL SUBUNIT PROTEIN BL21M"/>
    <property type="match status" value="1"/>
</dbReference>
<dbReference type="PANTHER" id="PTHR21349">
    <property type="entry name" value="50S RIBOSOMAL PROTEIN L21"/>
    <property type="match status" value="1"/>
</dbReference>
<dbReference type="InterPro" id="IPR028909">
    <property type="entry name" value="bL21-like"/>
</dbReference>
<dbReference type="KEGG" id="aade:C3B56_00196"/>
<protein>
    <recommendedName>
        <fullName evidence="6">Large ribosomal subunit protein bL21</fullName>
    </recommendedName>
</protein>
<dbReference type="Proteomes" id="UP000274458">
    <property type="component" value="Chromosome"/>
</dbReference>
<keyword evidence="4 6" id="KW-0689">Ribosomal protein</keyword>
<evidence type="ECO:0000313" key="9">
    <source>
        <dbReference type="Proteomes" id="UP000274458"/>
    </source>
</evidence>
<evidence type="ECO:0000256" key="1">
    <source>
        <dbReference type="ARBA" id="ARBA00008563"/>
    </source>
</evidence>
<accession>A0A3S9J7N9</accession>
<evidence type="ECO:0000256" key="4">
    <source>
        <dbReference type="ARBA" id="ARBA00022980"/>
    </source>
</evidence>
<evidence type="ECO:0000256" key="7">
    <source>
        <dbReference type="RuleBase" id="RU000562"/>
    </source>
</evidence>
<dbReference type="InterPro" id="IPR018258">
    <property type="entry name" value="Ribosomal_bL21_CS"/>
</dbReference>
<organism evidence="8 9">
    <name type="scientific">Candidatus Annandia adelgestsuga</name>
    <dbReference type="NCBI Taxonomy" id="1302411"/>
    <lineage>
        <taxon>Bacteria</taxon>
        <taxon>Pseudomonadati</taxon>
        <taxon>Pseudomonadota</taxon>
        <taxon>Gammaproteobacteria</taxon>
        <taxon>Enterobacterales</taxon>
        <taxon>Enterobacteriaceae</taxon>
        <taxon>Candidatus Annandia</taxon>
    </lineage>
</organism>
<gene>
    <name evidence="6 8" type="primary">rplU</name>
    <name evidence="8" type="ORF">C3B56_00196</name>
</gene>
<evidence type="ECO:0000313" key="8">
    <source>
        <dbReference type="EMBL" id="AZP36300.1"/>
    </source>
</evidence>
<comment type="similarity">
    <text evidence="1 6 7">Belongs to the bacterial ribosomal protein bL21 family.</text>
</comment>
<dbReference type="SUPFAM" id="SSF141091">
    <property type="entry name" value="L21p-like"/>
    <property type="match status" value="1"/>
</dbReference>
<comment type="function">
    <text evidence="6 7">This protein binds to 23S rRNA in the presence of protein L20.</text>
</comment>
<dbReference type="EMBL" id="CP026513">
    <property type="protein sequence ID" value="AZP36300.1"/>
    <property type="molecule type" value="Genomic_DNA"/>
</dbReference>
<keyword evidence="9" id="KW-1185">Reference proteome</keyword>
<dbReference type="Pfam" id="PF00829">
    <property type="entry name" value="Ribosomal_L21p"/>
    <property type="match status" value="1"/>
</dbReference>
<name>A0A3S9J7N9_9ENTR</name>
<dbReference type="GO" id="GO:0019843">
    <property type="term" value="F:rRNA binding"/>
    <property type="evidence" value="ECO:0007669"/>
    <property type="project" value="UniProtKB-UniRule"/>
</dbReference>
<dbReference type="HAMAP" id="MF_01363">
    <property type="entry name" value="Ribosomal_bL21"/>
    <property type="match status" value="1"/>
</dbReference>
<evidence type="ECO:0000256" key="6">
    <source>
        <dbReference type="HAMAP-Rule" id="MF_01363"/>
    </source>
</evidence>